<dbReference type="NCBIfam" id="NF008049">
    <property type="entry name" value="PRK10782.1"/>
    <property type="match status" value="1"/>
</dbReference>
<keyword evidence="4" id="KW-1003">Cell membrane</keyword>
<evidence type="ECO:0000256" key="1">
    <source>
        <dbReference type="ARBA" id="ARBA00004651"/>
    </source>
</evidence>
<proteinExistence type="inferred from homology"/>
<dbReference type="InterPro" id="IPR035906">
    <property type="entry name" value="MetI-like_sf"/>
</dbReference>
<organism evidence="9 10">
    <name type="scientific">Turicibacter sanguinis</name>
    <dbReference type="NCBI Taxonomy" id="154288"/>
    <lineage>
        <taxon>Bacteria</taxon>
        <taxon>Bacillati</taxon>
        <taxon>Bacillota</taxon>
        <taxon>Erysipelotrichia</taxon>
        <taxon>Erysipelotrichales</taxon>
        <taxon>Turicibacteraceae</taxon>
        <taxon>Turicibacter</taxon>
    </lineage>
</organism>
<evidence type="ECO:0000256" key="4">
    <source>
        <dbReference type="ARBA" id="ARBA00022475"/>
    </source>
</evidence>
<feature type="transmembrane region" description="Helical" evidence="8">
    <location>
        <begin position="62"/>
        <end position="85"/>
    </location>
</feature>
<evidence type="ECO:0000256" key="8">
    <source>
        <dbReference type="RuleBase" id="RU363032"/>
    </source>
</evidence>
<dbReference type="Proteomes" id="UP000487649">
    <property type="component" value="Unassembled WGS sequence"/>
</dbReference>
<evidence type="ECO:0000256" key="5">
    <source>
        <dbReference type="ARBA" id="ARBA00022692"/>
    </source>
</evidence>
<dbReference type="InterPro" id="IPR000515">
    <property type="entry name" value="MetI-like"/>
</dbReference>
<protein>
    <submittedName>
        <fullName evidence="9">Methionine ABC transporter permease MetI</fullName>
    </submittedName>
</protein>
<dbReference type="OrthoDB" id="9793490at2"/>
<dbReference type="CDD" id="cd06261">
    <property type="entry name" value="TM_PBP2"/>
    <property type="match status" value="1"/>
</dbReference>
<name>A0A173T0N7_9FIRM</name>
<dbReference type="GO" id="GO:0048473">
    <property type="term" value="P:D-methionine transmembrane transport"/>
    <property type="evidence" value="ECO:0007669"/>
    <property type="project" value="TreeGrafter"/>
</dbReference>
<dbReference type="PANTHER" id="PTHR30450">
    <property type="entry name" value="ABC TRANSPORTER PERMEASE"/>
    <property type="match status" value="1"/>
</dbReference>
<dbReference type="SUPFAM" id="SSF161098">
    <property type="entry name" value="MetI-like"/>
    <property type="match status" value="1"/>
</dbReference>
<comment type="similarity">
    <text evidence="2">Belongs to the binding-protein-dependent transport system permease family. CysTW subfamily.</text>
</comment>
<dbReference type="PANTHER" id="PTHR30450:SF1">
    <property type="entry name" value="D-METHIONINE TRANSPORT SYSTEM PERMEASE PROTEIN METI-RELATED"/>
    <property type="match status" value="1"/>
</dbReference>
<keyword evidence="6 8" id="KW-1133">Transmembrane helix</keyword>
<keyword evidence="7 8" id="KW-0472">Membrane</keyword>
<keyword evidence="5 8" id="KW-0812">Transmembrane</keyword>
<feature type="transmembrane region" description="Helical" evidence="8">
    <location>
        <begin position="91"/>
        <end position="115"/>
    </location>
</feature>
<feature type="transmembrane region" description="Helical" evidence="8">
    <location>
        <begin position="198"/>
        <end position="220"/>
    </location>
</feature>
<evidence type="ECO:0000256" key="3">
    <source>
        <dbReference type="ARBA" id="ARBA00022448"/>
    </source>
</evidence>
<evidence type="ECO:0000256" key="2">
    <source>
        <dbReference type="ARBA" id="ARBA00007069"/>
    </source>
</evidence>
<evidence type="ECO:0000256" key="7">
    <source>
        <dbReference type="ARBA" id="ARBA00023136"/>
    </source>
</evidence>
<dbReference type="Pfam" id="PF00528">
    <property type="entry name" value="BPD_transp_1"/>
    <property type="match status" value="1"/>
</dbReference>
<evidence type="ECO:0000313" key="9">
    <source>
        <dbReference type="EMBL" id="MTK20396.1"/>
    </source>
</evidence>
<dbReference type="RefSeq" id="WP_006784991.1">
    <property type="nucleotide sequence ID" value="NZ_CAJJOK010000022.1"/>
</dbReference>
<dbReference type="GeneID" id="60059062"/>
<dbReference type="AlphaFoldDB" id="A0A173T0N7"/>
<accession>A0A173T0N7</accession>
<evidence type="ECO:0000256" key="6">
    <source>
        <dbReference type="ARBA" id="ARBA00022989"/>
    </source>
</evidence>
<sequence length="226" mass="24712">MVEFFNQICPNVVEYFPDLLKALNETLLMVSISGIFATMIGLPIGVVLVVTRQNHLVENKWVYYIIGKLMNVLRSIPFIILLAFIMPFTKWIVGTTIGLKGALVPLIVGTTPFVARQVESALLNVDDGVIEAAKAMGSSPFEIIYRVLLKEGLPNIIYALTITIVSLIGFSAIAGSVGGGGLGDFAIRYGYQYFKGDIMFVTVVVLLVLVSLVQSAGEWLQRKLSH</sequence>
<dbReference type="InterPro" id="IPR051322">
    <property type="entry name" value="AA_ABC_Transporter_Permease"/>
</dbReference>
<gene>
    <name evidence="9" type="primary">metI</name>
    <name evidence="9" type="ORF">GMA92_02945</name>
</gene>
<keyword evidence="3 8" id="KW-0813">Transport</keyword>
<comment type="subcellular location">
    <subcellularLocation>
        <location evidence="1 8">Cell membrane</location>
        <topology evidence="1 8">Multi-pass membrane protein</topology>
    </subcellularLocation>
</comment>
<feature type="transmembrane region" description="Helical" evidence="8">
    <location>
        <begin position="156"/>
        <end position="178"/>
    </location>
</feature>
<dbReference type="PROSITE" id="PS50928">
    <property type="entry name" value="ABC_TM1"/>
    <property type="match status" value="1"/>
</dbReference>
<dbReference type="FunFam" id="1.10.3720.10:FF:000002">
    <property type="entry name" value="D-methionine ABC transporter permease MetI"/>
    <property type="match status" value="1"/>
</dbReference>
<comment type="caution">
    <text evidence="9">The sequence shown here is derived from an EMBL/GenBank/DDBJ whole genome shotgun (WGS) entry which is preliminary data.</text>
</comment>
<feature type="transmembrane region" description="Helical" evidence="8">
    <location>
        <begin position="27"/>
        <end position="50"/>
    </location>
</feature>
<reference evidence="9 10" key="1">
    <citation type="journal article" date="2019" name="Nat. Med.">
        <title>A library of human gut bacterial isolates paired with longitudinal multiomics data enables mechanistic microbiome research.</title>
        <authorList>
            <person name="Poyet M."/>
            <person name="Groussin M."/>
            <person name="Gibbons S.M."/>
            <person name="Avila-Pacheco J."/>
            <person name="Jiang X."/>
            <person name="Kearney S.M."/>
            <person name="Perrotta A.R."/>
            <person name="Berdy B."/>
            <person name="Zhao S."/>
            <person name="Lieberman T.D."/>
            <person name="Swanson P.K."/>
            <person name="Smith M."/>
            <person name="Roesemann S."/>
            <person name="Alexander J.E."/>
            <person name="Rich S.A."/>
            <person name="Livny J."/>
            <person name="Vlamakis H."/>
            <person name="Clish C."/>
            <person name="Bullock K."/>
            <person name="Deik A."/>
            <person name="Scott J."/>
            <person name="Pierce K.A."/>
            <person name="Xavier R.J."/>
            <person name="Alm E.J."/>
        </authorList>
    </citation>
    <scope>NUCLEOTIDE SEQUENCE [LARGE SCALE GENOMIC DNA]</scope>
    <source>
        <strain evidence="9 10">BIOML-A198</strain>
    </source>
</reference>
<dbReference type="Gene3D" id="1.10.3720.10">
    <property type="entry name" value="MetI-like"/>
    <property type="match status" value="1"/>
</dbReference>
<dbReference type="EMBL" id="WMQE01000004">
    <property type="protein sequence ID" value="MTK20396.1"/>
    <property type="molecule type" value="Genomic_DNA"/>
</dbReference>
<dbReference type="GO" id="GO:0005886">
    <property type="term" value="C:plasma membrane"/>
    <property type="evidence" value="ECO:0007669"/>
    <property type="project" value="UniProtKB-SubCell"/>
</dbReference>
<evidence type="ECO:0000313" key="10">
    <source>
        <dbReference type="Proteomes" id="UP000487649"/>
    </source>
</evidence>